<dbReference type="SUPFAM" id="SSF53383">
    <property type="entry name" value="PLP-dependent transferases"/>
    <property type="match status" value="1"/>
</dbReference>
<dbReference type="GO" id="GO:0008483">
    <property type="term" value="F:transaminase activity"/>
    <property type="evidence" value="ECO:0007669"/>
    <property type="project" value="UniProtKB-KW"/>
</dbReference>
<evidence type="ECO:0000256" key="1">
    <source>
        <dbReference type="ARBA" id="ARBA00022898"/>
    </source>
</evidence>
<protein>
    <submittedName>
        <fullName evidence="3">DegT/DnrJ/EryC1/StrS family aminotransferase</fullName>
    </submittedName>
</protein>
<dbReference type="RefSeq" id="WP_229157048.1">
    <property type="nucleotide sequence ID" value="NZ_JAJEWP010000001.1"/>
</dbReference>
<dbReference type="Gene3D" id="3.90.1150.10">
    <property type="entry name" value="Aspartate Aminotransferase, domain 1"/>
    <property type="match status" value="1"/>
</dbReference>
<evidence type="ECO:0000313" key="3">
    <source>
        <dbReference type="EMBL" id="MCC2615137.1"/>
    </source>
</evidence>
<keyword evidence="4" id="KW-1185">Reference proteome</keyword>
<dbReference type="PIRSF" id="PIRSF000390">
    <property type="entry name" value="PLP_StrS"/>
    <property type="match status" value="1"/>
</dbReference>
<evidence type="ECO:0000256" key="2">
    <source>
        <dbReference type="RuleBase" id="RU004508"/>
    </source>
</evidence>
<gene>
    <name evidence="3" type="ORF">LJ739_02625</name>
</gene>
<keyword evidence="1 2" id="KW-0663">Pyridoxal phosphate</keyword>
<dbReference type="InterPro" id="IPR015424">
    <property type="entry name" value="PyrdxlP-dep_Trfase"/>
</dbReference>
<evidence type="ECO:0000313" key="4">
    <source>
        <dbReference type="Proteomes" id="UP001520878"/>
    </source>
</evidence>
<dbReference type="InterPro" id="IPR015421">
    <property type="entry name" value="PyrdxlP-dep_Trfase_major"/>
</dbReference>
<proteinExistence type="inferred from homology"/>
<keyword evidence="3" id="KW-0808">Transferase</keyword>
<dbReference type="PANTHER" id="PTHR30244:SF42">
    <property type="entry name" value="UDP-2-ACETAMIDO-2-DEOXY-3-OXO-D-GLUCURONATE AMINOTRANSFERASE"/>
    <property type="match status" value="1"/>
</dbReference>
<dbReference type="EMBL" id="JAJEWP010000001">
    <property type="protein sequence ID" value="MCC2615137.1"/>
    <property type="molecule type" value="Genomic_DNA"/>
</dbReference>
<comment type="caution">
    <text evidence="3">The sequence shown here is derived from an EMBL/GenBank/DDBJ whole genome shotgun (WGS) entry which is preliminary data.</text>
</comment>
<dbReference type="Gene3D" id="3.40.640.10">
    <property type="entry name" value="Type I PLP-dependent aspartate aminotransferase-like (Major domain)"/>
    <property type="match status" value="1"/>
</dbReference>
<accession>A0ABS8G3I0</accession>
<sequence>MQFIDLQAQLATMRDNIDRRIATVLDHGQFIMGPEVRELEAKLADYVGVKHCISCANGTDALQLALMALDIGPGDTVLTTAFSFFATAEVIPLVGATPYFVDIEPDTYNMCPESLEKGILAAKSTGLSPKAVIAVDMFGLPANYPALQNICDAHGIYLIEDAAQGFGGAIGSRKAGSFGDIATTSFFPAKPLGCYGDGGAVFTDNDDWAECLQSLRIHGKGQDKYDNVRIGLNSRLDTLQAAVLLEKLVVLDAERSEKQSIVARYNAAFDAVSCVPQSPPDFSSAMAQYTLAVEVSKRDALRLFLQNKGIPSAIYYPVPLNKSAPFKQAHSTPTPFADKAVQTVVSLPLSAYMSALDIDTVIDETRCFLFQTTPEIESQR</sequence>
<dbReference type="Pfam" id="PF01041">
    <property type="entry name" value="DegT_DnrJ_EryC1"/>
    <property type="match status" value="1"/>
</dbReference>
<keyword evidence="3" id="KW-0032">Aminotransferase</keyword>
<dbReference type="InterPro" id="IPR000653">
    <property type="entry name" value="DegT/StrS_aminotransferase"/>
</dbReference>
<organism evidence="3 4">
    <name type="scientific">Fluctibacter halophilus</name>
    <dbReference type="NCBI Taxonomy" id="226011"/>
    <lineage>
        <taxon>Bacteria</taxon>
        <taxon>Pseudomonadati</taxon>
        <taxon>Pseudomonadota</taxon>
        <taxon>Gammaproteobacteria</taxon>
        <taxon>Alteromonadales</taxon>
        <taxon>Alteromonadaceae</taxon>
        <taxon>Fluctibacter</taxon>
    </lineage>
</organism>
<dbReference type="InterPro" id="IPR015422">
    <property type="entry name" value="PyrdxlP-dep_Trfase_small"/>
</dbReference>
<reference evidence="3 4" key="1">
    <citation type="submission" date="2021-10" db="EMBL/GenBank/DDBJ databases">
        <title>Draft genome of Aestuariibacter halophilus JC2043.</title>
        <authorList>
            <person name="Emsley S.A."/>
            <person name="Pfannmuller K.M."/>
            <person name="Ushijima B."/>
            <person name="Saw J.H."/>
            <person name="Videau P."/>
        </authorList>
    </citation>
    <scope>NUCLEOTIDE SEQUENCE [LARGE SCALE GENOMIC DNA]</scope>
    <source>
        <strain evidence="3 4">JC2043</strain>
    </source>
</reference>
<dbReference type="PANTHER" id="PTHR30244">
    <property type="entry name" value="TRANSAMINASE"/>
    <property type="match status" value="1"/>
</dbReference>
<dbReference type="CDD" id="cd00616">
    <property type="entry name" value="AHBA_syn"/>
    <property type="match status" value="1"/>
</dbReference>
<name>A0ABS8G3I0_9ALTE</name>
<comment type="similarity">
    <text evidence="2">Belongs to the DegT/DnrJ/EryC1 family.</text>
</comment>
<dbReference type="Proteomes" id="UP001520878">
    <property type="component" value="Unassembled WGS sequence"/>
</dbReference>